<dbReference type="AlphaFoldDB" id="A0A0C2N5T7"/>
<keyword evidence="2" id="KW-1185">Reference proteome</keyword>
<dbReference type="EMBL" id="JWZT01001678">
    <property type="protein sequence ID" value="KII71665.1"/>
    <property type="molecule type" value="Genomic_DNA"/>
</dbReference>
<evidence type="ECO:0000313" key="2">
    <source>
        <dbReference type="Proteomes" id="UP000031668"/>
    </source>
</evidence>
<organism evidence="1 2">
    <name type="scientific">Thelohanellus kitauei</name>
    <name type="common">Myxosporean</name>
    <dbReference type="NCBI Taxonomy" id="669202"/>
    <lineage>
        <taxon>Eukaryota</taxon>
        <taxon>Metazoa</taxon>
        <taxon>Cnidaria</taxon>
        <taxon>Myxozoa</taxon>
        <taxon>Myxosporea</taxon>
        <taxon>Bivalvulida</taxon>
        <taxon>Platysporina</taxon>
        <taxon>Myxobolidae</taxon>
        <taxon>Thelohanellus</taxon>
    </lineage>
</organism>
<proteinExistence type="predicted"/>
<reference evidence="1 2" key="1">
    <citation type="journal article" date="2014" name="Genome Biol. Evol.">
        <title>The genome of the myxosporean Thelohanellus kitauei shows adaptations to nutrient acquisition within its fish host.</title>
        <authorList>
            <person name="Yang Y."/>
            <person name="Xiong J."/>
            <person name="Zhou Z."/>
            <person name="Huo F."/>
            <person name="Miao W."/>
            <person name="Ran C."/>
            <person name="Liu Y."/>
            <person name="Zhang J."/>
            <person name="Feng J."/>
            <person name="Wang M."/>
            <person name="Wang M."/>
            <person name="Wang L."/>
            <person name="Yao B."/>
        </authorList>
    </citation>
    <scope>NUCLEOTIDE SEQUENCE [LARGE SCALE GENOMIC DNA]</scope>
    <source>
        <strain evidence="1">Wuqing</strain>
    </source>
</reference>
<name>A0A0C2N5T7_THEKT</name>
<gene>
    <name evidence="1" type="ORF">RF11_04266</name>
</gene>
<comment type="caution">
    <text evidence="1">The sequence shown here is derived from an EMBL/GenBank/DDBJ whole genome shotgun (WGS) entry which is preliminary data.</text>
</comment>
<sequence length="151" mass="17100">MPLLVAKPGRKKLSFCPNSISFARSPLRRNQLQGTEKFVNRLAIFGRNIDESHNQTVKLRLRGNRSMFESSVIKLISDKRQKNGFDYTITLKRKKIIVEILGGYIGATNILSFQLAEEVQCRIKGLERLIGNTVRLAAKAIAKFMKQPAIL</sequence>
<evidence type="ECO:0000313" key="1">
    <source>
        <dbReference type="EMBL" id="KII71665.1"/>
    </source>
</evidence>
<dbReference type="Proteomes" id="UP000031668">
    <property type="component" value="Unassembled WGS sequence"/>
</dbReference>
<accession>A0A0C2N5T7</accession>
<protein>
    <submittedName>
        <fullName evidence="1">Uncharacterized protein</fullName>
    </submittedName>
</protein>